<evidence type="ECO:0000313" key="1">
    <source>
        <dbReference type="EMBL" id="KAG9396321.1"/>
    </source>
</evidence>
<gene>
    <name evidence="1" type="ORF">J8273_2052</name>
</gene>
<protein>
    <submittedName>
        <fullName evidence="1">Uncharacterized protein</fullName>
    </submittedName>
</protein>
<organism evidence="1 2">
    <name type="scientific">Carpediemonas membranifera</name>
    <dbReference type="NCBI Taxonomy" id="201153"/>
    <lineage>
        <taxon>Eukaryota</taxon>
        <taxon>Metamonada</taxon>
        <taxon>Carpediemonas-like organisms</taxon>
        <taxon>Carpediemonas</taxon>
    </lineage>
</organism>
<accession>A0A8J6C086</accession>
<proteinExistence type="predicted"/>
<keyword evidence="2" id="KW-1185">Reference proteome</keyword>
<sequence>MSGRTPEADRQLLYDTQSSLKDMFRAYDRRQRTFRRDHSTMVDSNASDYCVYGKGQESQVRSYLKQKTSELALSSSLSPRMPVIVTDPQVMSMEYSRKKQVSTLMVQEMRALLSPRDSLATESRKAQVEGFAESYLSPEEREKCDDVIADLDMTKYLPQEEIDAAKKRSKRRGTLGRYQVMSTQSQKLDVSRSAGSFPTMKGEETVRWDYTAEYEQGLGEDGVRTVR</sequence>
<comment type="caution">
    <text evidence="1">The sequence shown here is derived from an EMBL/GenBank/DDBJ whole genome shotgun (WGS) entry which is preliminary data.</text>
</comment>
<dbReference type="EMBL" id="JAHDYR010000006">
    <property type="protein sequence ID" value="KAG9396321.1"/>
    <property type="molecule type" value="Genomic_DNA"/>
</dbReference>
<dbReference type="AlphaFoldDB" id="A0A8J6C086"/>
<name>A0A8J6C086_9EUKA</name>
<dbReference type="Proteomes" id="UP000717585">
    <property type="component" value="Unassembled WGS sequence"/>
</dbReference>
<evidence type="ECO:0000313" key="2">
    <source>
        <dbReference type="Proteomes" id="UP000717585"/>
    </source>
</evidence>
<reference evidence="1" key="1">
    <citation type="submission" date="2021-05" db="EMBL/GenBank/DDBJ databases">
        <title>A free-living protist that lacks canonical eukaryotic 1 DNA replication and segregation systems.</title>
        <authorList>
            <person name="Salas-Leiva D.E."/>
            <person name="Tromer E.C."/>
            <person name="Curtis B.A."/>
            <person name="Jerlstrom-Hultqvist J."/>
            <person name="Kolisko M."/>
            <person name="Yi Z."/>
            <person name="Salas-Leiva J.S."/>
            <person name="Gallot-Lavallee L."/>
            <person name="Kops G.J.P.L."/>
            <person name="Archibald J.M."/>
            <person name="Simpson A.G.B."/>
            <person name="Roger A.J."/>
        </authorList>
    </citation>
    <scope>NUCLEOTIDE SEQUENCE</scope>
    <source>
        <strain evidence="1">BICM</strain>
    </source>
</reference>